<evidence type="ECO:0000256" key="11">
    <source>
        <dbReference type="ARBA" id="ARBA00023134"/>
    </source>
</evidence>
<evidence type="ECO:0000256" key="10">
    <source>
        <dbReference type="ARBA" id="ARBA00023065"/>
    </source>
</evidence>
<dbReference type="InterPro" id="IPR011642">
    <property type="entry name" value="Gate_dom"/>
</dbReference>
<evidence type="ECO:0000256" key="2">
    <source>
        <dbReference type="ARBA" id="ARBA00022448"/>
    </source>
</evidence>
<dbReference type="Pfam" id="PF07664">
    <property type="entry name" value="FeoB_C"/>
    <property type="match status" value="1"/>
</dbReference>
<evidence type="ECO:0000256" key="13">
    <source>
        <dbReference type="NCBIfam" id="TIGR00437"/>
    </source>
</evidence>
<dbReference type="PANTHER" id="PTHR43185:SF1">
    <property type="entry name" value="FE(2+) TRANSPORTER FEOB"/>
    <property type="match status" value="1"/>
</dbReference>
<dbReference type="PRINTS" id="PR00326">
    <property type="entry name" value="GTP1OBG"/>
</dbReference>
<feature type="transmembrane region" description="Helical" evidence="16">
    <location>
        <begin position="444"/>
        <end position="471"/>
    </location>
</feature>
<dbReference type="EMBL" id="DSGB01000006">
    <property type="protein sequence ID" value="HER97104.1"/>
    <property type="molecule type" value="Genomic_DNA"/>
</dbReference>
<comment type="subcellular location">
    <subcellularLocation>
        <location evidence="1 16">Cell inner membrane</location>
        <topology evidence="1 16">Multi-pass membrane protein</topology>
    </subcellularLocation>
</comment>
<feature type="binding site" evidence="14">
    <location>
        <begin position="140"/>
        <end position="143"/>
    </location>
    <ligand>
        <name>GTP</name>
        <dbReference type="ChEBI" id="CHEBI:37565"/>
        <label>1</label>
    </ligand>
</feature>
<accession>A0A7V2F727</accession>
<feature type="transmembrane region" description="Helical" evidence="16">
    <location>
        <begin position="310"/>
        <end position="332"/>
    </location>
</feature>
<evidence type="ECO:0000256" key="8">
    <source>
        <dbReference type="ARBA" id="ARBA00022989"/>
    </source>
</evidence>
<feature type="transmembrane region" description="Helical" evidence="16">
    <location>
        <begin position="728"/>
        <end position="746"/>
    </location>
</feature>
<proteinExistence type="inferred from homology"/>
<dbReference type="InterPro" id="IPR006073">
    <property type="entry name" value="GTP-bd"/>
</dbReference>
<feature type="binding site" evidence="15">
    <location>
        <position position="45"/>
    </location>
    <ligand>
        <name>Mg(2+)</name>
        <dbReference type="ChEBI" id="CHEBI:18420"/>
        <label>2</label>
    </ligand>
</feature>
<feature type="binding site" evidence="14">
    <location>
        <begin position="75"/>
        <end position="78"/>
    </location>
    <ligand>
        <name>GTP</name>
        <dbReference type="ChEBI" id="CHEBI:37565"/>
        <label>1</label>
    </ligand>
</feature>
<evidence type="ECO:0000256" key="14">
    <source>
        <dbReference type="PIRSR" id="PIRSR603373-1"/>
    </source>
</evidence>
<dbReference type="GO" id="GO:0005525">
    <property type="term" value="F:GTP binding"/>
    <property type="evidence" value="ECO:0007669"/>
    <property type="project" value="UniProtKB-KW"/>
</dbReference>
<evidence type="ECO:0000256" key="9">
    <source>
        <dbReference type="ARBA" id="ARBA00023004"/>
    </source>
</evidence>
<evidence type="ECO:0000313" key="18">
    <source>
        <dbReference type="EMBL" id="HER97104.1"/>
    </source>
</evidence>
<dbReference type="InterPro" id="IPR050860">
    <property type="entry name" value="FeoB_GTPase"/>
</dbReference>
<evidence type="ECO:0000256" key="12">
    <source>
        <dbReference type="ARBA" id="ARBA00023136"/>
    </source>
</evidence>
<keyword evidence="12 16" id="KW-0472">Membrane</keyword>
<keyword evidence="11 14" id="KW-0342">GTP-binding</keyword>
<keyword evidence="15" id="KW-0460">Magnesium</keyword>
<dbReference type="GO" id="GO:0015093">
    <property type="term" value="F:ferrous iron transmembrane transporter activity"/>
    <property type="evidence" value="ECO:0007669"/>
    <property type="project" value="UniProtKB-UniRule"/>
</dbReference>
<comment type="similarity">
    <text evidence="16">Belongs to the TRAFAC class TrmE-Era-EngA-EngB-Septin-like GTPase superfamily. FeoB GTPase (TC 9.A.8) family.</text>
</comment>
<feature type="transmembrane region" description="Helical" evidence="16">
    <location>
        <begin position="483"/>
        <end position="504"/>
    </location>
</feature>
<dbReference type="GO" id="GO:0046872">
    <property type="term" value="F:metal ion binding"/>
    <property type="evidence" value="ECO:0007669"/>
    <property type="project" value="UniProtKB-KW"/>
</dbReference>
<feature type="transmembrane region" description="Helical" evidence="16">
    <location>
        <begin position="410"/>
        <end position="432"/>
    </location>
</feature>
<dbReference type="AlphaFoldDB" id="A0A7V2F727"/>
<gene>
    <name evidence="18" type="primary">feoB</name>
    <name evidence="18" type="ORF">ENO59_11470</name>
</gene>
<dbReference type="PANTHER" id="PTHR43185">
    <property type="entry name" value="FERROUS IRON TRANSPORT PROTEIN B"/>
    <property type="match status" value="1"/>
</dbReference>
<evidence type="ECO:0000256" key="6">
    <source>
        <dbReference type="ARBA" id="ARBA00022692"/>
    </source>
</evidence>
<keyword evidence="15" id="KW-0479">Metal-binding</keyword>
<feature type="binding site" evidence="15">
    <location>
        <position position="44"/>
    </location>
    <ligand>
        <name>Mg(2+)</name>
        <dbReference type="ChEBI" id="CHEBI:18420"/>
        <label>2</label>
    </ligand>
</feature>
<keyword evidence="6 16" id="KW-0812">Transmembrane</keyword>
<feature type="domain" description="FeoB-type G" evidence="17">
    <location>
        <begin position="23"/>
        <end position="189"/>
    </location>
</feature>
<organism evidence="18">
    <name type="scientific">Rhodothermus marinus</name>
    <name type="common">Rhodothermus obamensis</name>
    <dbReference type="NCBI Taxonomy" id="29549"/>
    <lineage>
        <taxon>Bacteria</taxon>
        <taxon>Pseudomonadati</taxon>
        <taxon>Rhodothermota</taxon>
        <taxon>Rhodothermia</taxon>
        <taxon>Rhodothermales</taxon>
        <taxon>Rhodothermaceae</taxon>
        <taxon>Rhodothermus</taxon>
    </lineage>
</organism>
<dbReference type="Gene3D" id="3.40.50.300">
    <property type="entry name" value="P-loop containing nucleotide triphosphate hydrolases"/>
    <property type="match status" value="1"/>
</dbReference>
<dbReference type="PROSITE" id="PS51711">
    <property type="entry name" value="G_FEOB"/>
    <property type="match status" value="1"/>
</dbReference>
<comment type="caution">
    <text evidence="18">The sequence shown here is derived from an EMBL/GenBank/DDBJ whole genome shotgun (WGS) entry which is preliminary data.</text>
</comment>
<feature type="transmembrane region" description="Helical" evidence="16">
    <location>
        <begin position="542"/>
        <end position="561"/>
    </location>
</feature>
<evidence type="ECO:0000256" key="16">
    <source>
        <dbReference type="RuleBase" id="RU362098"/>
    </source>
</evidence>
<feature type="transmembrane region" description="Helical" evidence="16">
    <location>
        <begin position="691"/>
        <end position="716"/>
    </location>
</feature>
<dbReference type="FunFam" id="3.40.50.300:FF:000426">
    <property type="entry name" value="Ferrous iron transport protein B"/>
    <property type="match status" value="1"/>
</dbReference>
<reference evidence="18" key="1">
    <citation type="journal article" date="2020" name="mSystems">
        <title>Genome- and Community-Level Interaction Insights into Carbon Utilization and Element Cycling Functions of Hydrothermarchaeota in Hydrothermal Sediment.</title>
        <authorList>
            <person name="Zhou Z."/>
            <person name="Liu Y."/>
            <person name="Xu W."/>
            <person name="Pan J."/>
            <person name="Luo Z.H."/>
            <person name="Li M."/>
        </authorList>
    </citation>
    <scope>NUCLEOTIDE SEQUENCE [LARGE SCALE GENOMIC DNA]</scope>
    <source>
        <strain evidence="18">SpSt-143</strain>
    </source>
</reference>
<feature type="binding site" evidence="14">
    <location>
        <begin position="55"/>
        <end position="59"/>
    </location>
    <ligand>
        <name>GTP</name>
        <dbReference type="ChEBI" id="CHEBI:37565"/>
        <label>1</label>
    </ligand>
</feature>
<evidence type="ECO:0000259" key="17">
    <source>
        <dbReference type="PROSITE" id="PS51711"/>
    </source>
</evidence>
<dbReference type="GO" id="GO:0005886">
    <property type="term" value="C:plasma membrane"/>
    <property type="evidence" value="ECO:0007669"/>
    <property type="project" value="UniProtKB-SubCell"/>
</dbReference>
<keyword evidence="3" id="KW-1003">Cell membrane</keyword>
<keyword evidence="4 16" id="KW-0410">Iron transport</keyword>
<keyword evidence="2 16" id="KW-0813">Transport</keyword>
<feature type="binding site" evidence="15">
    <location>
        <position position="41"/>
    </location>
    <ligand>
        <name>Mg(2+)</name>
        <dbReference type="ChEBI" id="CHEBI:18420"/>
        <label>2</label>
    </ligand>
</feature>
<dbReference type="InterPro" id="IPR011640">
    <property type="entry name" value="Fe2_transport_prot_B_C"/>
</dbReference>
<dbReference type="Pfam" id="PF02421">
    <property type="entry name" value="FeoB_N"/>
    <property type="match status" value="1"/>
</dbReference>
<keyword evidence="8 16" id="KW-1133">Transmembrane helix</keyword>
<name>A0A7V2F727_RHOMR</name>
<dbReference type="SUPFAM" id="SSF52540">
    <property type="entry name" value="P-loop containing nucleoside triphosphate hydrolases"/>
    <property type="match status" value="1"/>
</dbReference>
<keyword evidence="10" id="KW-0406">Ion transport</keyword>
<dbReference type="InterPro" id="IPR030389">
    <property type="entry name" value="G_FEOB_dom"/>
</dbReference>
<keyword evidence="7 14" id="KW-0547">Nucleotide-binding</keyword>
<evidence type="ECO:0000256" key="7">
    <source>
        <dbReference type="ARBA" id="ARBA00022741"/>
    </source>
</evidence>
<dbReference type="NCBIfam" id="TIGR00437">
    <property type="entry name" value="feoB"/>
    <property type="match status" value="1"/>
</dbReference>
<feature type="binding site" evidence="14">
    <location>
        <begin position="30"/>
        <end position="37"/>
    </location>
    <ligand>
        <name>GTP</name>
        <dbReference type="ChEBI" id="CHEBI:37565"/>
        <label>1</label>
    </ligand>
</feature>
<dbReference type="Pfam" id="PF07670">
    <property type="entry name" value="Gate"/>
    <property type="match status" value="2"/>
</dbReference>
<evidence type="ECO:0000256" key="15">
    <source>
        <dbReference type="PIRSR" id="PIRSR603373-2"/>
    </source>
</evidence>
<evidence type="ECO:0000256" key="1">
    <source>
        <dbReference type="ARBA" id="ARBA00004429"/>
    </source>
</evidence>
<comment type="function">
    <text evidence="16">Probable transporter of a GTP-driven Fe(2+) uptake system.</text>
</comment>
<dbReference type="InterPro" id="IPR003373">
    <property type="entry name" value="Fe2_transport_prot-B"/>
</dbReference>
<evidence type="ECO:0000256" key="4">
    <source>
        <dbReference type="ARBA" id="ARBA00022496"/>
    </source>
</evidence>
<keyword evidence="9 16" id="KW-0408">Iron</keyword>
<evidence type="ECO:0000256" key="3">
    <source>
        <dbReference type="ARBA" id="ARBA00022475"/>
    </source>
</evidence>
<protein>
    <recommendedName>
        <fullName evidence="13 16">Ferrous iron transport protein B</fullName>
    </recommendedName>
</protein>
<evidence type="ECO:0000256" key="5">
    <source>
        <dbReference type="ARBA" id="ARBA00022519"/>
    </source>
</evidence>
<dbReference type="InterPro" id="IPR027417">
    <property type="entry name" value="P-loop_NTPase"/>
</dbReference>
<sequence>MSGSCHEPVTTVSALDGQAPAIVRRVALAGNPNVGKTTVFNLLTGLRQKVANYPGVTVERKSGRLVGHEAVEIVDLPGTYSLNPRSIDERVAYDVLVGRMRGEPAPDVVVCVVDATNLERNLYLVTQIMDLGRPVVIALNMMDALAENGLELNVDALAKRLGVPIVPMVARKGQGIDQLKEALLRGVPLPSPERRWTLMPAVASVVETLAQHLGEEAPDVPERQRFFEALSALTSDTLLDEWRLRAPRFYKAVLAARQALEARKVPYRQAEMIGRYAWLSPLVAEVLRKRPDARERTLSDRIDAVLTHRIAGPLIFLGILLLIFQAIFSWAVPFMEAIETAVAWTGEQARVLLPDGFLEDLVVDGAITGVGNVLVFLPQILLLFFFLGLMEDTGYLARTAFIMDRLMRRLGLSGASVLPLLSGYACAVPAIMAARTLDNERDRIITIMVTPLMSCSARLPVYTLFIAAFIPNIPVLGPLNAQGLALLSLYLLGTSMAFVAAWVLKTFVFKGESAYFVMELPPYRAPQLKQIFHRMLERAKAFVTRAGKIIFGLSIVIWFLASFPKATLDPELLAQRQALEAWYLQAQDSLRATGAPAEAFEALEAAYQKQLFPIIDAEAAQQIRQSFIGRLGHTLEPLMRPLGFDWKITAGIISSFPAREVIVGTMAAIYGVAHAGENEIILRDALRADPAFSPLVAVSLMVFYVFALQCMSTLAVARRELDTWKWPAVMWGYMFALAYLFSLLVYQGGRLLGLA</sequence>
<feature type="transmembrane region" description="Helical" evidence="16">
    <location>
        <begin position="366"/>
        <end position="389"/>
    </location>
</feature>
<keyword evidence="5" id="KW-0997">Cell inner membrane</keyword>
<dbReference type="CDD" id="cd01879">
    <property type="entry name" value="FeoB"/>
    <property type="match status" value="1"/>
</dbReference>